<gene>
    <name evidence="4" type="ORF">EDC22_11721</name>
</gene>
<keyword evidence="5" id="KW-1185">Reference proteome</keyword>
<dbReference type="Gene3D" id="3.60.15.10">
    <property type="entry name" value="Ribonuclease Z/Hydroxyacylglutathione hydrolase-like"/>
    <property type="match status" value="1"/>
</dbReference>
<dbReference type="Proteomes" id="UP000295678">
    <property type="component" value="Unassembled WGS sequence"/>
</dbReference>
<dbReference type="RefSeq" id="WP_132807904.1">
    <property type="nucleotide sequence ID" value="NZ_SMAK01000017.1"/>
</dbReference>
<dbReference type="InterPro" id="IPR022712">
    <property type="entry name" value="Beta_Casp"/>
</dbReference>
<dbReference type="InterPro" id="IPR036866">
    <property type="entry name" value="RibonucZ/Hydroxyglut_hydro"/>
</dbReference>
<evidence type="ECO:0000313" key="4">
    <source>
        <dbReference type="EMBL" id="TCT03828.1"/>
    </source>
</evidence>
<dbReference type="OrthoDB" id="9803916at2"/>
<dbReference type="Pfam" id="PF10996">
    <property type="entry name" value="Beta-Casp"/>
    <property type="match status" value="1"/>
</dbReference>
<dbReference type="GO" id="GO:0016787">
    <property type="term" value="F:hydrolase activity"/>
    <property type="evidence" value="ECO:0007669"/>
    <property type="project" value="UniProtKB-KW"/>
</dbReference>
<dbReference type="SMART" id="SM00849">
    <property type="entry name" value="Lactamase_B"/>
    <property type="match status" value="1"/>
</dbReference>
<sequence length="529" mass="57864">MTPHLRFCGATRTVTGSCFLLDTGRARVLVDCGMFQGSKTEKELNYAPFPFDPSALDAVLLTHAHIDHAGLLPKLSRAGYRGAIHATEPTIDLCSVMLPDSASIQEGEVAFLNRRNRREGRPEVAPIYTVADAEACVDLFRPLDYRRWVSVADGVRARFWNAGHLLGSASIEIEAETGGDRLRILFSGDIGPDEKMLHPDPDAPSGFDWVVCESTYGATDRRDRAPAQRRARLAAEVNAAAARGGAMLVPSFAVERTQEVVTDLVGLMDSGAIPRAPVFIDSPLAIRASEVFLKHARQLDGGQALVRAFRSPNLRFALSVEESKAVGRLRGFHIVVAASGMCEAGRIRHHLENHLWRVDATVLMVGYQAEGTLGRLLLEGADPVRIRGETVRVRAAIRSIDSYSGHADGSELAAWIGARGPIRRGVFLVHGEMPAIDGLIGRIADRPMPRSRLVAPLIDDIYDLSAGAPRVVHEGLSRRIAPEHVARLDWHNDLSRLILDINDRVAAAPDERARQALLRRLRRALDEPA</sequence>
<dbReference type="AlphaFoldDB" id="A0A4V2UXK3"/>
<dbReference type="InterPro" id="IPR001279">
    <property type="entry name" value="Metallo-B-lactamas"/>
</dbReference>
<dbReference type="GO" id="GO:0004521">
    <property type="term" value="F:RNA endonuclease activity"/>
    <property type="evidence" value="ECO:0007669"/>
    <property type="project" value="TreeGrafter"/>
</dbReference>
<dbReference type="Pfam" id="PF00753">
    <property type="entry name" value="Lactamase_B"/>
    <property type="match status" value="1"/>
</dbReference>
<dbReference type="EMBL" id="SMAK01000017">
    <property type="protein sequence ID" value="TCT03828.1"/>
    <property type="molecule type" value="Genomic_DNA"/>
</dbReference>
<dbReference type="CDD" id="cd16295">
    <property type="entry name" value="TTHA0252-CPSF-like_MBL-fold"/>
    <property type="match status" value="1"/>
</dbReference>
<keyword evidence="1" id="KW-0378">Hydrolase</keyword>
<evidence type="ECO:0000259" key="3">
    <source>
        <dbReference type="SMART" id="SM01027"/>
    </source>
</evidence>
<evidence type="ECO:0000256" key="1">
    <source>
        <dbReference type="ARBA" id="ARBA00022801"/>
    </source>
</evidence>
<dbReference type="Pfam" id="PF07521">
    <property type="entry name" value="RMMBL"/>
    <property type="match status" value="1"/>
</dbReference>
<organism evidence="4 5">
    <name type="scientific">Tepidamorphus gemmatus</name>
    <dbReference type="NCBI Taxonomy" id="747076"/>
    <lineage>
        <taxon>Bacteria</taxon>
        <taxon>Pseudomonadati</taxon>
        <taxon>Pseudomonadota</taxon>
        <taxon>Alphaproteobacteria</taxon>
        <taxon>Hyphomicrobiales</taxon>
        <taxon>Tepidamorphaceae</taxon>
        <taxon>Tepidamorphus</taxon>
    </lineage>
</organism>
<feature type="domain" description="Metallo-beta-lactamase" evidence="2">
    <location>
        <begin position="15"/>
        <end position="243"/>
    </location>
</feature>
<dbReference type="SUPFAM" id="SSF56281">
    <property type="entry name" value="Metallo-hydrolase/oxidoreductase"/>
    <property type="match status" value="1"/>
</dbReference>
<dbReference type="SMART" id="SM01027">
    <property type="entry name" value="Beta-Casp"/>
    <property type="match status" value="1"/>
</dbReference>
<dbReference type="InterPro" id="IPR050698">
    <property type="entry name" value="MBL"/>
</dbReference>
<accession>A0A4V2UXK3</accession>
<evidence type="ECO:0000259" key="2">
    <source>
        <dbReference type="SMART" id="SM00849"/>
    </source>
</evidence>
<dbReference type="PANTHER" id="PTHR11203:SF37">
    <property type="entry name" value="INTEGRATOR COMPLEX SUBUNIT 11"/>
    <property type="match status" value="1"/>
</dbReference>
<name>A0A4V2UXK3_9HYPH</name>
<comment type="caution">
    <text evidence="4">The sequence shown here is derived from an EMBL/GenBank/DDBJ whole genome shotgun (WGS) entry which is preliminary data.</text>
</comment>
<reference evidence="4 5" key="1">
    <citation type="submission" date="2019-03" db="EMBL/GenBank/DDBJ databases">
        <title>Genomic Encyclopedia of Type Strains, Phase IV (KMG-IV): sequencing the most valuable type-strain genomes for metagenomic binning, comparative biology and taxonomic classification.</title>
        <authorList>
            <person name="Goeker M."/>
        </authorList>
    </citation>
    <scope>NUCLEOTIDE SEQUENCE [LARGE SCALE GENOMIC DNA]</scope>
    <source>
        <strain evidence="4 5">DSM 19345</strain>
    </source>
</reference>
<feature type="domain" description="Beta-Casp" evidence="3">
    <location>
        <begin position="257"/>
        <end position="377"/>
    </location>
</feature>
<protein>
    <submittedName>
        <fullName evidence="4">Metallo-beta-lactamase family protein</fullName>
    </submittedName>
</protein>
<proteinExistence type="predicted"/>
<dbReference type="InterPro" id="IPR011108">
    <property type="entry name" value="RMMBL"/>
</dbReference>
<dbReference type="PANTHER" id="PTHR11203">
    <property type="entry name" value="CLEAVAGE AND POLYADENYLATION SPECIFICITY FACTOR FAMILY MEMBER"/>
    <property type="match status" value="1"/>
</dbReference>
<evidence type="ECO:0000313" key="5">
    <source>
        <dbReference type="Proteomes" id="UP000295678"/>
    </source>
</evidence>
<dbReference type="Gene3D" id="3.40.50.10890">
    <property type="match status" value="1"/>
</dbReference>